<name>A0A8B6BGX6_MYTGA</name>
<organism evidence="1 2">
    <name type="scientific">Mytilus galloprovincialis</name>
    <name type="common">Mediterranean mussel</name>
    <dbReference type="NCBI Taxonomy" id="29158"/>
    <lineage>
        <taxon>Eukaryota</taxon>
        <taxon>Metazoa</taxon>
        <taxon>Spiralia</taxon>
        <taxon>Lophotrochozoa</taxon>
        <taxon>Mollusca</taxon>
        <taxon>Bivalvia</taxon>
        <taxon>Autobranchia</taxon>
        <taxon>Pteriomorphia</taxon>
        <taxon>Mytilida</taxon>
        <taxon>Mytiloidea</taxon>
        <taxon>Mytilidae</taxon>
        <taxon>Mytilinae</taxon>
        <taxon>Mytilus</taxon>
    </lineage>
</organism>
<dbReference type="EMBL" id="UYJE01000094">
    <property type="protein sequence ID" value="VDH90135.1"/>
    <property type="molecule type" value="Genomic_DNA"/>
</dbReference>
<evidence type="ECO:0000313" key="2">
    <source>
        <dbReference type="Proteomes" id="UP000596742"/>
    </source>
</evidence>
<dbReference type="AlphaFoldDB" id="A0A8B6BGX6"/>
<dbReference type="InterPro" id="IPR011042">
    <property type="entry name" value="6-blade_b-propeller_TolB-like"/>
</dbReference>
<protein>
    <submittedName>
        <fullName evidence="1">Uncharacterized protein</fullName>
    </submittedName>
</protein>
<keyword evidence="2" id="KW-1185">Reference proteome</keyword>
<comment type="caution">
    <text evidence="1">The sequence shown here is derived from an EMBL/GenBank/DDBJ whole genome shotgun (WGS) entry which is preliminary data.</text>
</comment>
<reference evidence="1" key="1">
    <citation type="submission" date="2018-11" db="EMBL/GenBank/DDBJ databases">
        <authorList>
            <person name="Alioto T."/>
            <person name="Alioto T."/>
        </authorList>
    </citation>
    <scope>NUCLEOTIDE SEQUENCE</scope>
</reference>
<sequence length="252" mass="29071">QLQLLKKLNVKKCEDTHTTGCVILSKDSFLVANYFTDTLYFIEYNRVDDDNQVLEFVLRLYHTIYTVIDCDRIAVTYGYKQFIETLDSHDFRVLQTFHPQEDCFGITHQNEKLYVVGKDKIFVLDVSGWKQIVLVIEHATYIAVFEDKLFYTNRNTNLVHCSNMNGQDLWQFRDRVIIHPTGIAIDLNQNVFVVGHWSNNLSVIGNSGKDCNTLLSEGKCLSQPHAICYDKHRNTLLLCDKLSGNCALYDVS</sequence>
<accession>A0A8B6BGX6</accession>
<dbReference type="SUPFAM" id="SSF101898">
    <property type="entry name" value="NHL repeat"/>
    <property type="match status" value="1"/>
</dbReference>
<dbReference type="OrthoDB" id="6066359at2759"/>
<dbReference type="Gene3D" id="2.120.10.30">
    <property type="entry name" value="TolB, C-terminal domain"/>
    <property type="match status" value="1"/>
</dbReference>
<gene>
    <name evidence="1" type="ORF">MGAL_10B089418</name>
</gene>
<dbReference type="Proteomes" id="UP000596742">
    <property type="component" value="Unassembled WGS sequence"/>
</dbReference>
<proteinExistence type="predicted"/>
<evidence type="ECO:0000313" key="1">
    <source>
        <dbReference type="EMBL" id="VDH90135.1"/>
    </source>
</evidence>
<feature type="non-terminal residue" evidence="1">
    <location>
        <position position="1"/>
    </location>
</feature>